<dbReference type="InterPro" id="IPR023631">
    <property type="entry name" value="Amidase_dom"/>
</dbReference>
<keyword evidence="2" id="KW-0378">Hydrolase</keyword>
<evidence type="ECO:0000313" key="2">
    <source>
        <dbReference type="EMBL" id="MBL6455320.1"/>
    </source>
</evidence>
<dbReference type="Pfam" id="PF01425">
    <property type="entry name" value="Amidase"/>
    <property type="match status" value="1"/>
</dbReference>
<dbReference type="NCBIfam" id="NF005460">
    <property type="entry name" value="PRK07056.1"/>
    <property type="match status" value="1"/>
</dbReference>
<dbReference type="InterPro" id="IPR036928">
    <property type="entry name" value="AS_sf"/>
</dbReference>
<dbReference type="PANTHER" id="PTHR11895:SF176">
    <property type="entry name" value="AMIDASE AMID-RELATED"/>
    <property type="match status" value="1"/>
</dbReference>
<dbReference type="EC" id="3.5.1.4" evidence="2"/>
<dbReference type="EMBL" id="JAEUXJ010000003">
    <property type="protein sequence ID" value="MBL6455320.1"/>
    <property type="molecule type" value="Genomic_DNA"/>
</dbReference>
<dbReference type="RefSeq" id="WP_202825073.1">
    <property type="nucleotide sequence ID" value="NZ_JAEUXJ010000003.1"/>
</dbReference>
<keyword evidence="3" id="KW-1185">Reference proteome</keyword>
<dbReference type="Gene3D" id="3.90.1300.10">
    <property type="entry name" value="Amidase signature (AS) domain"/>
    <property type="match status" value="1"/>
</dbReference>
<organism evidence="2 3">
    <name type="scientific">Belnapia mucosa</name>
    <dbReference type="NCBI Taxonomy" id="2804532"/>
    <lineage>
        <taxon>Bacteria</taxon>
        <taxon>Pseudomonadati</taxon>
        <taxon>Pseudomonadota</taxon>
        <taxon>Alphaproteobacteria</taxon>
        <taxon>Acetobacterales</taxon>
        <taxon>Roseomonadaceae</taxon>
        <taxon>Belnapia</taxon>
    </lineage>
</organism>
<gene>
    <name evidence="2" type="ORF">JMJ55_08310</name>
</gene>
<reference evidence="2 3" key="1">
    <citation type="submission" date="2021-01" db="EMBL/GenBank/DDBJ databases">
        <title>Belnapia mucosa sp. nov. and Belnapia arida sp. nov., isolated from the Tabernas Desert (Almeria, Spain).</title>
        <authorList>
            <person name="Molina-Menor E."/>
            <person name="Vidal-Verdu A."/>
            <person name="Calonge A."/>
            <person name="Satari L."/>
            <person name="Pereto Magraner J."/>
            <person name="Porcar Miralles M."/>
        </authorList>
    </citation>
    <scope>NUCLEOTIDE SEQUENCE [LARGE SCALE GENOMIC DNA]</scope>
    <source>
        <strain evidence="2 3">T6</strain>
    </source>
</reference>
<dbReference type="GO" id="GO:0004040">
    <property type="term" value="F:amidase activity"/>
    <property type="evidence" value="ECO:0007669"/>
    <property type="project" value="UniProtKB-EC"/>
</dbReference>
<evidence type="ECO:0000313" key="3">
    <source>
        <dbReference type="Proteomes" id="UP000606490"/>
    </source>
</evidence>
<evidence type="ECO:0000259" key="1">
    <source>
        <dbReference type="Pfam" id="PF01425"/>
    </source>
</evidence>
<comment type="caution">
    <text evidence="2">The sequence shown here is derived from an EMBL/GenBank/DDBJ whole genome shotgun (WGS) entry which is preliminary data.</text>
</comment>
<feature type="domain" description="Amidase" evidence="1">
    <location>
        <begin position="21"/>
        <end position="435"/>
    </location>
</feature>
<name>A0ABS1V0T3_9PROT</name>
<dbReference type="InterPro" id="IPR000120">
    <property type="entry name" value="Amidase"/>
</dbReference>
<dbReference type="SUPFAM" id="SSF75304">
    <property type="entry name" value="Amidase signature (AS) enzymes"/>
    <property type="match status" value="1"/>
</dbReference>
<protein>
    <submittedName>
        <fullName evidence="2">Amidase</fullName>
        <ecNumber evidence="2">3.5.1.4</ecNumber>
    </submittedName>
</protein>
<sequence>MQHIADAAAALASGRISAEALVEAALDRIAAPEGEGRRTFTAVHAAAARAEARALDALRHAGRAPSPWAGIPITVKDLFDERGHPTPAGSVVLKDAPVAAQDAPVVARLRRMGFVVIGRTNMVEFAFSGLGVNPHYGTPRSPWDRATGRLPGGSSSGAAVAAADHMGFGGLGTDTGGSCRVPAALCGVVGYKPTARRVPITGVLPLAPSLDSVGPLARSVACCHLLDAVISGEENPQPLHARPIAGLRLGLPRRTFLTDDMDSVVGNAFQRALSRLSAAGARIEMLDIPELAELPVVNATGGFAASEAWAWHRALIAEKASQYDPRILARIRRGERMGAADYIDLVAARARLCAALARRTAEFDAIVTPTCPIIPPALAEVEQEAEYNRINLLLLRNTSVGNFLDRCSISLPIHRLGEAPVGLMLTGETMADAALFRTAAAVEAALSETPA</sequence>
<dbReference type="PANTHER" id="PTHR11895">
    <property type="entry name" value="TRANSAMIDASE"/>
    <property type="match status" value="1"/>
</dbReference>
<dbReference type="Proteomes" id="UP000606490">
    <property type="component" value="Unassembled WGS sequence"/>
</dbReference>
<proteinExistence type="predicted"/>
<accession>A0ABS1V0T3</accession>